<evidence type="ECO:0000313" key="1">
    <source>
        <dbReference type="EMBL" id="CAB4699559.1"/>
    </source>
</evidence>
<name>A0A6J6PLU0_9ZZZZ</name>
<sequence>MSDDPVRAFLDALEDDAADPLPALAYLAGDGLDLDEDERNGAVRRALFVHASGGPATREPGVDDPAVKGLAADIYSNARRAALGREVDALILATRGLPRVSDAAIHLAREPELAWRLFALSLLAAELTE</sequence>
<gene>
    <name evidence="1" type="ORF">UFOPK2399_01258</name>
</gene>
<organism evidence="1">
    <name type="scientific">freshwater metagenome</name>
    <dbReference type="NCBI Taxonomy" id="449393"/>
    <lineage>
        <taxon>unclassified sequences</taxon>
        <taxon>metagenomes</taxon>
        <taxon>ecological metagenomes</taxon>
    </lineage>
</organism>
<dbReference type="EMBL" id="CAEZXP010000003">
    <property type="protein sequence ID" value="CAB4699559.1"/>
    <property type="molecule type" value="Genomic_DNA"/>
</dbReference>
<protein>
    <submittedName>
        <fullName evidence="1">Unannotated protein</fullName>
    </submittedName>
</protein>
<dbReference type="AlphaFoldDB" id="A0A6J6PLU0"/>
<reference evidence="1" key="1">
    <citation type="submission" date="2020-05" db="EMBL/GenBank/DDBJ databases">
        <authorList>
            <person name="Chiriac C."/>
            <person name="Salcher M."/>
            <person name="Ghai R."/>
            <person name="Kavagutti S V."/>
        </authorList>
    </citation>
    <scope>NUCLEOTIDE SEQUENCE</scope>
</reference>
<accession>A0A6J6PLU0</accession>
<proteinExistence type="predicted"/>